<evidence type="ECO:0000313" key="20">
    <source>
        <dbReference type="Proteomes" id="UP000663829"/>
    </source>
</evidence>
<keyword evidence="9 13" id="KW-0472">Membrane</keyword>
<dbReference type="Proteomes" id="UP000677228">
    <property type="component" value="Unassembled WGS sequence"/>
</dbReference>
<feature type="transmembrane region" description="Helical" evidence="14">
    <location>
        <begin position="174"/>
        <end position="196"/>
    </location>
</feature>
<dbReference type="EMBL" id="CAJOBC010004077">
    <property type="protein sequence ID" value="CAF3813709.1"/>
    <property type="molecule type" value="Genomic_DNA"/>
</dbReference>
<keyword evidence="3" id="KW-0444">Lipid biosynthesis</keyword>
<comment type="similarity">
    <text evidence="2">Belongs to the EBP family.</text>
</comment>
<dbReference type="PANTHER" id="PTHR14207:SF0">
    <property type="entry name" value="3-BETA-HYDROXYSTEROID-DELTA(8),DELTA(7)-ISOMERASE"/>
    <property type="match status" value="1"/>
</dbReference>
<keyword evidence="12" id="KW-0413">Isomerase</keyword>
<evidence type="ECO:0000313" key="19">
    <source>
        <dbReference type="EMBL" id="CAF3846839.1"/>
    </source>
</evidence>
<evidence type="ECO:0000256" key="8">
    <source>
        <dbReference type="ARBA" id="ARBA00023098"/>
    </source>
</evidence>
<evidence type="ECO:0000256" key="6">
    <source>
        <dbReference type="ARBA" id="ARBA00022989"/>
    </source>
</evidence>
<evidence type="ECO:0000256" key="11">
    <source>
        <dbReference type="ARBA" id="ARBA00023221"/>
    </source>
</evidence>
<dbReference type="PROSITE" id="PS51751">
    <property type="entry name" value="EXPERA"/>
    <property type="match status" value="1"/>
</dbReference>
<dbReference type="InterPro" id="IPR007905">
    <property type="entry name" value="EBP"/>
</dbReference>
<evidence type="ECO:0000256" key="12">
    <source>
        <dbReference type="ARBA" id="ARBA00023235"/>
    </source>
</evidence>
<evidence type="ECO:0000256" key="13">
    <source>
        <dbReference type="PROSITE-ProRule" id="PRU01087"/>
    </source>
</evidence>
<dbReference type="OrthoDB" id="58557at2759"/>
<dbReference type="Proteomes" id="UP000681722">
    <property type="component" value="Unassembled WGS sequence"/>
</dbReference>
<name>A0A814K2J3_9BILA</name>
<dbReference type="AlphaFoldDB" id="A0A814K2J3"/>
<keyword evidence="7" id="KW-0756">Sterol biosynthesis</keyword>
<dbReference type="EMBL" id="CAJNOK010009229">
    <property type="protein sequence ID" value="CAF1084287.1"/>
    <property type="molecule type" value="Genomic_DNA"/>
</dbReference>
<dbReference type="GO" id="GO:0016126">
    <property type="term" value="P:sterol biosynthetic process"/>
    <property type="evidence" value="ECO:0007669"/>
    <property type="project" value="UniProtKB-KW"/>
</dbReference>
<keyword evidence="20" id="KW-1185">Reference proteome</keyword>
<dbReference type="Pfam" id="PF05241">
    <property type="entry name" value="EBP"/>
    <property type="match status" value="1"/>
</dbReference>
<proteinExistence type="inferred from homology"/>
<comment type="caution">
    <text evidence="16">The sequence shown here is derived from an EMBL/GenBank/DDBJ whole genome shotgun (WGS) entry which is preliminary data.</text>
</comment>
<sequence length="222" mass="26172">MSHPFTPAKLILDDYVPNTHSGQTLFMIFIAFQLLLFILLWQLTKKRDTPFSSLIQIFWFTFNGILHLIFQGYFALQHRTLVSETNIFAQSLKQYAVADSRYVTNDLTVICIEILHAFLLGPLCILTAIFVYRHSPSRYVLILIISTSHLFGCIMFFLHEYLESFSHVPHDNQIYFYGYFIGINSIWFVFPILFIINSWRKLRSALVQHEQMGSIYEKRKRK</sequence>
<accession>A0A814K2J3</accession>
<keyword evidence="10" id="KW-1207">Sterol metabolism</keyword>
<evidence type="ECO:0000313" key="17">
    <source>
        <dbReference type="EMBL" id="CAF1084287.1"/>
    </source>
</evidence>
<evidence type="ECO:0000313" key="16">
    <source>
        <dbReference type="EMBL" id="CAF1043638.1"/>
    </source>
</evidence>
<dbReference type="EMBL" id="CAJOBA010009245">
    <property type="protein sequence ID" value="CAF3846839.1"/>
    <property type="molecule type" value="Genomic_DNA"/>
</dbReference>
<evidence type="ECO:0000256" key="10">
    <source>
        <dbReference type="ARBA" id="ARBA00023166"/>
    </source>
</evidence>
<gene>
    <name evidence="16" type="ORF">GPM918_LOCUS15910</name>
    <name evidence="17" type="ORF">OVA965_LOCUS18518</name>
    <name evidence="18" type="ORF">SRO942_LOCUS15910</name>
    <name evidence="19" type="ORF">TMI583_LOCUS18527</name>
</gene>
<keyword evidence="11" id="KW-0753">Steroid metabolism</keyword>
<evidence type="ECO:0000256" key="3">
    <source>
        <dbReference type="ARBA" id="ARBA00022516"/>
    </source>
</evidence>
<dbReference type="GO" id="GO:0004769">
    <property type="term" value="F:steroid Delta-isomerase activity"/>
    <property type="evidence" value="ECO:0007669"/>
    <property type="project" value="TreeGrafter"/>
</dbReference>
<dbReference type="Proteomes" id="UP000663829">
    <property type="component" value="Unassembled WGS sequence"/>
</dbReference>
<organism evidence="16 20">
    <name type="scientific">Didymodactylos carnosus</name>
    <dbReference type="NCBI Taxonomy" id="1234261"/>
    <lineage>
        <taxon>Eukaryota</taxon>
        <taxon>Metazoa</taxon>
        <taxon>Spiralia</taxon>
        <taxon>Gnathifera</taxon>
        <taxon>Rotifera</taxon>
        <taxon>Eurotatoria</taxon>
        <taxon>Bdelloidea</taxon>
        <taxon>Philodinida</taxon>
        <taxon>Philodinidae</taxon>
        <taxon>Didymodactylos</taxon>
    </lineage>
</organism>
<dbReference type="GO" id="GO:0016020">
    <property type="term" value="C:membrane"/>
    <property type="evidence" value="ECO:0007669"/>
    <property type="project" value="UniProtKB-SubCell"/>
</dbReference>
<dbReference type="PANTHER" id="PTHR14207">
    <property type="entry name" value="STEROL ISOMERASE"/>
    <property type="match status" value="1"/>
</dbReference>
<dbReference type="InterPro" id="IPR033118">
    <property type="entry name" value="EXPERA"/>
</dbReference>
<evidence type="ECO:0000259" key="15">
    <source>
        <dbReference type="PROSITE" id="PS51751"/>
    </source>
</evidence>
<feature type="transmembrane region" description="Helical" evidence="14">
    <location>
        <begin position="53"/>
        <end position="76"/>
    </location>
</feature>
<evidence type="ECO:0000313" key="18">
    <source>
        <dbReference type="EMBL" id="CAF3813709.1"/>
    </source>
</evidence>
<evidence type="ECO:0000256" key="1">
    <source>
        <dbReference type="ARBA" id="ARBA00004141"/>
    </source>
</evidence>
<evidence type="ECO:0000256" key="7">
    <source>
        <dbReference type="ARBA" id="ARBA00023011"/>
    </source>
</evidence>
<feature type="transmembrane region" description="Helical" evidence="14">
    <location>
        <begin position="107"/>
        <end position="132"/>
    </location>
</feature>
<feature type="transmembrane region" description="Helical" evidence="14">
    <location>
        <begin position="139"/>
        <end position="162"/>
    </location>
</feature>
<feature type="domain" description="EXPERA" evidence="15">
    <location>
        <begin position="52"/>
        <end position="195"/>
    </location>
</feature>
<protein>
    <recommendedName>
        <fullName evidence="15">EXPERA domain-containing protein</fullName>
    </recommendedName>
</protein>
<keyword evidence="8" id="KW-0443">Lipid metabolism</keyword>
<keyword evidence="5" id="KW-0752">Steroid biosynthesis</keyword>
<evidence type="ECO:0000256" key="14">
    <source>
        <dbReference type="SAM" id="Phobius"/>
    </source>
</evidence>
<keyword evidence="6 13" id="KW-1133">Transmembrane helix</keyword>
<reference evidence="16" key="1">
    <citation type="submission" date="2021-02" db="EMBL/GenBank/DDBJ databases">
        <authorList>
            <person name="Nowell W R."/>
        </authorList>
    </citation>
    <scope>NUCLEOTIDE SEQUENCE</scope>
</reference>
<dbReference type="GO" id="GO:0047750">
    <property type="term" value="F:cholestenol delta-isomerase activity"/>
    <property type="evidence" value="ECO:0007669"/>
    <property type="project" value="InterPro"/>
</dbReference>
<dbReference type="GO" id="GO:0000247">
    <property type="term" value="F:C-8 sterol isomerase activity"/>
    <property type="evidence" value="ECO:0007669"/>
    <property type="project" value="TreeGrafter"/>
</dbReference>
<comment type="subcellular location">
    <subcellularLocation>
        <location evidence="1">Membrane</location>
        <topology evidence="1">Multi-pass membrane protein</topology>
    </subcellularLocation>
</comment>
<evidence type="ECO:0000256" key="5">
    <source>
        <dbReference type="ARBA" id="ARBA00022955"/>
    </source>
</evidence>
<evidence type="ECO:0000256" key="4">
    <source>
        <dbReference type="ARBA" id="ARBA00022692"/>
    </source>
</evidence>
<keyword evidence="4 13" id="KW-0812">Transmembrane</keyword>
<dbReference type="EMBL" id="CAJNOQ010004077">
    <property type="protein sequence ID" value="CAF1043638.1"/>
    <property type="molecule type" value="Genomic_DNA"/>
</dbReference>
<evidence type="ECO:0000256" key="2">
    <source>
        <dbReference type="ARBA" id="ARBA00008337"/>
    </source>
</evidence>
<feature type="transmembrane region" description="Helical" evidence="14">
    <location>
        <begin position="20"/>
        <end position="41"/>
    </location>
</feature>
<evidence type="ECO:0000256" key="9">
    <source>
        <dbReference type="ARBA" id="ARBA00023136"/>
    </source>
</evidence>
<dbReference type="Proteomes" id="UP000682733">
    <property type="component" value="Unassembled WGS sequence"/>
</dbReference>
<dbReference type="GO" id="GO:0005783">
    <property type="term" value="C:endoplasmic reticulum"/>
    <property type="evidence" value="ECO:0007669"/>
    <property type="project" value="TreeGrafter"/>
</dbReference>